<organism evidence="1 2">
    <name type="scientific">Cladobotryum mycophilum</name>
    <dbReference type="NCBI Taxonomy" id="491253"/>
    <lineage>
        <taxon>Eukaryota</taxon>
        <taxon>Fungi</taxon>
        <taxon>Dikarya</taxon>
        <taxon>Ascomycota</taxon>
        <taxon>Pezizomycotina</taxon>
        <taxon>Sordariomycetes</taxon>
        <taxon>Hypocreomycetidae</taxon>
        <taxon>Hypocreales</taxon>
        <taxon>Hypocreaceae</taxon>
        <taxon>Cladobotryum</taxon>
    </lineage>
</organism>
<evidence type="ECO:0000313" key="2">
    <source>
        <dbReference type="Proteomes" id="UP001338125"/>
    </source>
</evidence>
<sequence>MAPLSEHDIDCNARILYEDFVVPAQIASEKDEINPTDPPILRQPMEILVKILSYVTAEASIYVAFSCKRLLKASSFIPIRRPFIKECTNRVCDYADLHDDLQYEMAYFLRPLTPPGPWKFCQGCLIFRGRDGARWEEYRYHVLRLHIVDAYRWDVMMGMWQQDYEPNCPKCQAEELRRLDEKSQRDALTRLVRMGYW</sequence>
<protein>
    <recommendedName>
        <fullName evidence="3">F-box domain-containing protein</fullName>
    </recommendedName>
</protein>
<evidence type="ECO:0000313" key="1">
    <source>
        <dbReference type="EMBL" id="KAK5989799.1"/>
    </source>
</evidence>
<name>A0ABR0SCC2_9HYPO</name>
<dbReference type="Proteomes" id="UP001338125">
    <property type="component" value="Unassembled WGS sequence"/>
</dbReference>
<accession>A0ABR0SCC2</accession>
<reference evidence="1 2" key="1">
    <citation type="submission" date="2024-01" db="EMBL/GenBank/DDBJ databases">
        <title>Complete genome of Cladobotryum mycophilum ATHUM6906.</title>
        <authorList>
            <person name="Christinaki A.C."/>
            <person name="Myridakis A.I."/>
            <person name="Kouvelis V.N."/>
        </authorList>
    </citation>
    <scope>NUCLEOTIDE SEQUENCE [LARGE SCALE GENOMIC DNA]</scope>
    <source>
        <strain evidence="1 2">ATHUM6906</strain>
    </source>
</reference>
<comment type="caution">
    <text evidence="1">The sequence shown here is derived from an EMBL/GenBank/DDBJ whole genome shotgun (WGS) entry which is preliminary data.</text>
</comment>
<evidence type="ECO:0008006" key="3">
    <source>
        <dbReference type="Google" id="ProtNLM"/>
    </source>
</evidence>
<keyword evidence="2" id="KW-1185">Reference proteome</keyword>
<proteinExistence type="predicted"/>
<gene>
    <name evidence="1" type="ORF">PT974_08060</name>
</gene>
<dbReference type="EMBL" id="JAVFKD010000014">
    <property type="protein sequence ID" value="KAK5989799.1"/>
    <property type="molecule type" value="Genomic_DNA"/>
</dbReference>